<comment type="caution">
    <text evidence="2">The sequence shown here is derived from an EMBL/GenBank/DDBJ whole genome shotgun (WGS) entry which is preliminary data.</text>
</comment>
<organism evidence="2 3">
    <name type="scientific">Artemisia annua</name>
    <name type="common">Sweet wormwood</name>
    <dbReference type="NCBI Taxonomy" id="35608"/>
    <lineage>
        <taxon>Eukaryota</taxon>
        <taxon>Viridiplantae</taxon>
        <taxon>Streptophyta</taxon>
        <taxon>Embryophyta</taxon>
        <taxon>Tracheophyta</taxon>
        <taxon>Spermatophyta</taxon>
        <taxon>Magnoliopsida</taxon>
        <taxon>eudicotyledons</taxon>
        <taxon>Gunneridae</taxon>
        <taxon>Pentapetalae</taxon>
        <taxon>asterids</taxon>
        <taxon>campanulids</taxon>
        <taxon>Asterales</taxon>
        <taxon>Asteraceae</taxon>
        <taxon>Asteroideae</taxon>
        <taxon>Anthemideae</taxon>
        <taxon>Artemisiinae</taxon>
        <taxon>Artemisia</taxon>
    </lineage>
</organism>
<name>A0A2U1Q5K9_ARTAN</name>
<dbReference type="Proteomes" id="UP000245207">
    <property type="component" value="Unassembled WGS sequence"/>
</dbReference>
<feature type="compositionally biased region" description="Basic and acidic residues" evidence="1">
    <location>
        <begin position="121"/>
        <end position="134"/>
    </location>
</feature>
<evidence type="ECO:0000313" key="2">
    <source>
        <dbReference type="EMBL" id="PWA93300.1"/>
    </source>
</evidence>
<evidence type="ECO:0000256" key="1">
    <source>
        <dbReference type="SAM" id="MobiDB-lite"/>
    </source>
</evidence>
<dbReference type="OrthoDB" id="684301at2759"/>
<keyword evidence="3" id="KW-1185">Reference proteome</keyword>
<dbReference type="EMBL" id="PKPP01000396">
    <property type="protein sequence ID" value="PWA93300.1"/>
    <property type="molecule type" value="Genomic_DNA"/>
</dbReference>
<proteinExistence type="predicted"/>
<sequence length="346" mass="38926">MTNIEDDHGVGDLPPILMGSEINGVTRRSIRRIVPVSDGRKRKLVAGKGGGVVKKGTSKRSKFFIVAEEQGGEHGKVKKAVGKQKLVKNKESGKKCMVVEEKDDEEYVHNEVGVKKRTRRSRTDGDGKDGDEGVAKNNGEKGVGCKVSDVDRVHVRVSLWSLHRLIPNLSPKQKLDVMDMGFGAVLGFRVKDVPTRLGYWLLDNLDEETCVLNVDGKSISITRETVRDVLAIPMGNVHVEARDEADFRHHLVVEWKQQFGKQERYKHIPVERKIYTQEEGGWLFKLNFLVLYFTSIGEYNKNATVNLRFLHCIQGENDIPGFDWCTYVLEFGQKKRGSGLPITAGR</sequence>
<protein>
    <submittedName>
        <fullName evidence="2">Uncharacterized protein</fullName>
    </submittedName>
</protein>
<accession>A0A2U1Q5K9</accession>
<evidence type="ECO:0000313" key="3">
    <source>
        <dbReference type="Proteomes" id="UP000245207"/>
    </source>
</evidence>
<gene>
    <name evidence="2" type="ORF">CTI12_AA071390</name>
</gene>
<feature type="region of interest" description="Disordered" evidence="1">
    <location>
        <begin position="112"/>
        <end position="140"/>
    </location>
</feature>
<dbReference type="PANTHER" id="PTHR34835:SF90">
    <property type="entry name" value="AMINOTRANSFERASE-LIKE PLANT MOBILE DOMAIN-CONTAINING PROTEIN"/>
    <property type="match status" value="1"/>
</dbReference>
<reference evidence="2 3" key="1">
    <citation type="journal article" date="2018" name="Mol. Plant">
        <title>The genome of Artemisia annua provides insight into the evolution of Asteraceae family and artemisinin biosynthesis.</title>
        <authorList>
            <person name="Shen Q."/>
            <person name="Zhang L."/>
            <person name="Liao Z."/>
            <person name="Wang S."/>
            <person name="Yan T."/>
            <person name="Shi P."/>
            <person name="Liu M."/>
            <person name="Fu X."/>
            <person name="Pan Q."/>
            <person name="Wang Y."/>
            <person name="Lv Z."/>
            <person name="Lu X."/>
            <person name="Zhang F."/>
            <person name="Jiang W."/>
            <person name="Ma Y."/>
            <person name="Chen M."/>
            <person name="Hao X."/>
            <person name="Li L."/>
            <person name="Tang Y."/>
            <person name="Lv G."/>
            <person name="Zhou Y."/>
            <person name="Sun X."/>
            <person name="Brodelius P.E."/>
            <person name="Rose J.K.C."/>
            <person name="Tang K."/>
        </authorList>
    </citation>
    <scope>NUCLEOTIDE SEQUENCE [LARGE SCALE GENOMIC DNA]</scope>
    <source>
        <strain evidence="3">cv. Huhao1</strain>
        <tissue evidence="2">Leaf</tissue>
    </source>
</reference>
<dbReference type="AlphaFoldDB" id="A0A2U1Q5K9"/>
<dbReference type="PANTHER" id="PTHR34835">
    <property type="entry name" value="OS07G0283600 PROTEIN-RELATED"/>
    <property type="match status" value="1"/>
</dbReference>